<gene>
    <name evidence="2" type="ORF">AERYTH_08555</name>
</gene>
<dbReference type="GO" id="GO:0006596">
    <property type="term" value="P:polyamine biosynthetic process"/>
    <property type="evidence" value="ECO:0007669"/>
    <property type="project" value="UniProtKB-KW"/>
</dbReference>
<dbReference type="NCBIfam" id="NF037959">
    <property type="entry name" value="MFS_SpdSyn"/>
    <property type="match status" value="1"/>
</dbReference>
<evidence type="ECO:0000313" key="3">
    <source>
        <dbReference type="Proteomes" id="UP000067689"/>
    </source>
</evidence>
<dbReference type="AlphaFoldDB" id="A0A0U4CNT9"/>
<protein>
    <submittedName>
        <fullName evidence="2">Spermidine synthase</fullName>
    </submittedName>
</protein>
<evidence type="ECO:0000313" key="2">
    <source>
        <dbReference type="EMBL" id="ALX04742.1"/>
    </source>
</evidence>
<dbReference type="RefSeq" id="WP_067861518.1">
    <property type="nucleotide sequence ID" value="NZ_CP011502.1"/>
</dbReference>
<organism evidence="2 3">
    <name type="scientific">Aeromicrobium erythreum</name>
    <dbReference type="NCBI Taxonomy" id="2041"/>
    <lineage>
        <taxon>Bacteria</taxon>
        <taxon>Bacillati</taxon>
        <taxon>Actinomycetota</taxon>
        <taxon>Actinomycetes</taxon>
        <taxon>Propionibacteriales</taxon>
        <taxon>Nocardioidaceae</taxon>
        <taxon>Aeromicrobium</taxon>
    </lineage>
</organism>
<sequence length="267" mass="28495">MVEVVPDRDRPRAATVRVDGTEQSHVDLDDPTHLEFDYVRRMADVVDTAWAPGVQVRTLHVGGAGMTLARYVAATRPRSRQLVLEPDAELTALVRAELPLPERSGIRVRAEDGRAGVASLRDAAYDLVVVDAFAGASVPADLVTCEWYADVARVAGPQGLVLLNLADRAPFPFVRDALRAVETALPHVVVSAEPATLKGRRHGNVLVVASRAPVDPAPLARRAAGSMFPYRVLDAVQVRDRLAGGTAFTDARSEASPAPPGGATFFG</sequence>
<dbReference type="EMBL" id="CP011502">
    <property type="protein sequence ID" value="ALX04742.1"/>
    <property type="molecule type" value="Genomic_DNA"/>
</dbReference>
<keyword evidence="1" id="KW-0620">Polyamine biosynthesis</keyword>
<proteinExistence type="predicted"/>
<dbReference type="SUPFAM" id="SSF53335">
    <property type="entry name" value="S-adenosyl-L-methionine-dependent methyltransferases"/>
    <property type="match status" value="1"/>
</dbReference>
<dbReference type="PANTHER" id="PTHR43317">
    <property type="entry name" value="THERMOSPERMINE SYNTHASE ACAULIS5"/>
    <property type="match status" value="1"/>
</dbReference>
<dbReference type="OrthoDB" id="8221452at2"/>
<dbReference type="Gene3D" id="3.40.50.150">
    <property type="entry name" value="Vaccinia Virus protein VP39"/>
    <property type="match status" value="1"/>
</dbReference>
<dbReference type="PANTHER" id="PTHR43317:SF1">
    <property type="entry name" value="THERMOSPERMINE SYNTHASE ACAULIS5"/>
    <property type="match status" value="1"/>
</dbReference>
<keyword evidence="3" id="KW-1185">Reference proteome</keyword>
<dbReference type="STRING" id="2041.AERYTH_08555"/>
<dbReference type="InterPro" id="IPR029063">
    <property type="entry name" value="SAM-dependent_MTases_sf"/>
</dbReference>
<accession>A0A0U4CNT9</accession>
<dbReference type="KEGG" id="aer:AERYTH_08555"/>
<reference evidence="2 3" key="1">
    <citation type="journal article" date="1991" name="Int. J. Syst. Bacteriol.">
        <title>Description of the erythromycin-producing bacterium Arthrobacter sp. strain NRRL B-3381 as Aeromicrobium erythreum gen. nov., sp. nov.</title>
        <authorList>
            <person name="Miller E.S."/>
            <person name="Woese C.R."/>
            <person name="Brenner S."/>
        </authorList>
    </citation>
    <scope>NUCLEOTIDE SEQUENCE [LARGE SCALE GENOMIC DNA]</scope>
    <source>
        <strain evidence="2 3">AR18</strain>
    </source>
</reference>
<dbReference type="PATRIC" id="fig|2041.4.peg.1793"/>
<name>A0A0U4CNT9_9ACTN</name>
<evidence type="ECO:0000256" key="1">
    <source>
        <dbReference type="ARBA" id="ARBA00023115"/>
    </source>
</evidence>
<dbReference type="Proteomes" id="UP000067689">
    <property type="component" value="Chromosome"/>
</dbReference>